<dbReference type="GO" id="GO:0032259">
    <property type="term" value="P:methylation"/>
    <property type="evidence" value="ECO:0007669"/>
    <property type="project" value="UniProtKB-KW"/>
</dbReference>
<comment type="subcellular location">
    <subcellularLocation>
        <location evidence="9">Cytoplasm</location>
    </subcellularLocation>
</comment>
<dbReference type="EMBL" id="CP033169">
    <property type="protein sequence ID" value="AYO31647.1"/>
    <property type="molecule type" value="Genomic_DNA"/>
</dbReference>
<dbReference type="KEGG" id="bacg:D2962_14485"/>
<keyword evidence="3 9" id="KW-0963">Cytoplasm</keyword>
<feature type="active site" description="Nucleophile; methyl group acceptor" evidence="9">
    <location>
        <position position="143"/>
    </location>
</feature>
<dbReference type="PANTHER" id="PTHR10815">
    <property type="entry name" value="METHYLATED-DNA--PROTEIN-CYSTEINE METHYLTRANSFERASE"/>
    <property type="match status" value="1"/>
</dbReference>
<evidence type="ECO:0000256" key="2">
    <source>
        <dbReference type="ARBA" id="ARBA00008711"/>
    </source>
</evidence>
<evidence type="ECO:0000259" key="11">
    <source>
        <dbReference type="Pfam" id="PF02870"/>
    </source>
</evidence>
<evidence type="ECO:0000256" key="3">
    <source>
        <dbReference type="ARBA" id="ARBA00022490"/>
    </source>
</evidence>
<comment type="similarity">
    <text evidence="2 9">Belongs to the MGMT family.</text>
</comment>
<comment type="miscellaneous">
    <text evidence="9">This enzyme catalyzes only one turnover and therefore is not strictly catalytic. According to one definition, an enzyme is a biocatalyst that acts repeatedly and over many reaction cycles.</text>
</comment>
<dbReference type="SUPFAM" id="SSF46767">
    <property type="entry name" value="Methylated DNA-protein cysteine methyltransferase, C-terminal domain"/>
    <property type="match status" value="1"/>
</dbReference>
<evidence type="ECO:0000313" key="12">
    <source>
        <dbReference type="EMBL" id="AYO31647.1"/>
    </source>
</evidence>
<dbReference type="Proteomes" id="UP000280960">
    <property type="component" value="Chromosome"/>
</dbReference>
<keyword evidence="6 9" id="KW-0227">DNA damage</keyword>
<sequence>METIYYRRIDTKIGRLMIASTRKGLCCVGLPGELEERFIEGLKKTYGKCDLWDEDGKGEKSSINDKALEELLLYFDGKLKQFTVPLDMRGTDFQKKVWQQLLKIPYGKTASYGDIARAIGKPGASRAVGGANNKNPLPIVVPCHRVVGSDGSLVGYGGGLEIKKFLLRLESAY</sequence>
<gene>
    <name evidence="12" type="ORF">D2962_14485</name>
</gene>
<dbReference type="InterPro" id="IPR036631">
    <property type="entry name" value="MGMT_N_sf"/>
</dbReference>
<feature type="domain" description="Methylated-DNA-[protein]-cysteine S-methyltransferase DNA binding" evidence="10">
    <location>
        <begin position="92"/>
        <end position="171"/>
    </location>
</feature>
<evidence type="ECO:0000256" key="7">
    <source>
        <dbReference type="ARBA" id="ARBA00023204"/>
    </source>
</evidence>
<dbReference type="FunFam" id="1.10.10.10:FF:000214">
    <property type="entry name" value="Methylated-DNA--protein-cysteine methyltransferase"/>
    <property type="match status" value="1"/>
</dbReference>
<evidence type="ECO:0000256" key="6">
    <source>
        <dbReference type="ARBA" id="ARBA00022763"/>
    </source>
</evidence>
<dbReference type="Pfam" id="PF01035">
    <property type="entry name" value="DNA_binding_1"/>
    <property type="match status" value="1"/>
</dbReference>
<comment type="function">
    <text evidence="9">Involved in the cellular defense against the biological effects of O6-methylguanine (O6-MeG) and O4-methylthymine (O4-MeT) in DNA. Repairs the methylated nucleobase in DNA by stoichiometrically transferring the methyl group to a cysteine residue in the enzyme. This is a suicide reaction: the enzyme is irreversibly inactivated.</text>
</comment>
<evidence type="ECO:0000259" key="10">
    <source>
        <dbReference type="Pfam" id="PF01035"/>
    </source>
</evidence>
<dbReference type="InterPro" id="IPR036217">
    <property type="entry name" value="MethylDNA_cys_MeTrfase_DNAb"/>
</dbReference>
<dbReference type="PROSITE" id="PS00374">
    <property type="entry name" value="MGMT"/>
    <property type="match status" value="1"/>
</dbReference>
<dbReference type="PANTHER" id="PTHR10815:SF13">
    <property type="entry name" value="METHYLATED-DNA--PROTEIN-CYSTEINE METHYLTRANSFERASE"/>
    <property type="match status" value="1"/>
</dbReference>
<comment type="catalytic activity">
    <reaction evidence="1 9">
        <text>a 4-O-methyl-thymidine in DNA + L-cysteinyl-[protein] = a thymidine in DNA + S-methyl-L-cysteinyl-[protein]</text>
        <dbReference type="Rhea" id="RHEA:53428"/>
        <dbReference type="Rhea" id="RHEA-COMP:10131"/>
        <dbReference type="Rhea" id="RHEA-COMP:10132"/>
        <dbReference type="Rhea" id="RHEA-COMP:13555"/>
        <dbReference type="Rhea" id="RHEA-COMP:13556"/>
        <dbReference type="ChEBI" id="CHEBI:29950"/>
        <dbReference type="ChEBI" id="CHEBI:82612"/>
        <dbReference type="ChEBI" id="CHEBI:137386"/>
        <dbReference type="ChEBI" id="CHEBI:137387"/>
        <dbReference type="EC" id="2.1.1.63"/>
    </reaction>
</comment>
<reference evidence="12 13" key="1">
    <citation type="submission" date="2018-10" db="EMBL/GenBank/DDBJ databases">
        <authorList>
            <person name="Zhang X."/>
        </authorList>
    </citation>
    <scope>NUCLEOTIDE SEQUENCE [LARGE SCALE GENOMIC DNA]</scope>
    <source>
        <strain evidence="12 13">SK-G1</strain>
    </source>
</reference>
<accession>A0A3G2RA91</accession>
<feature type="domain" description="Methylguanine DNA methyltransferase ribonuclease-like" evidence="11">
    <location>
        <begin position="4"/>
        <end position="87"/>
    </location>
</feature>
<dbReference type="SUPFAM" id="SSF53155">
    <property type="entry name" value="Methylated DNA-protein cysteine methyltransferase domain"/>
    <property type="match status" value="1"/>
</dbReference>
<organism evidence="12 13">
    <name type="scientific">Biomaibacter acetigenes</name>
    <dbReference type="NCBI Taxonomy" id="2316383"/>
    <lineage>
        <taxon>Bacteria</taxon>
        <taxon>Bacillati</taxon>
        <taxon>Bacillota</taxon>
        <taxon>Clostridia</taxon>
        <taxon>Thermosediminibacterales</taxon>
        <taxon>Tepidanaerobacteraceae</taxon>
        <taxon>Biomaibacter</taxon>
    </lineage>
</organism>
<dbReference type="AlphaFoldDB" id="A0A3G2RA91"/>
<dbReference type="RefSeq" id="WP_122015400.1">
    <property type="nucleotide sequence ID" value="NZ_CP033169.1"/>
</dbReference>
<dbReference type="NCBIfam" id="TIGR00589">
    <property type="entry name" value="ogt"/>
    <property type="match status" value="1"/>
</dbReference>
<evidence type="ECO:0000256" key="4">
    <source>
        <dbReference type="ARBA" id="ARBA00022603"/>
    </source>
</evidence>
<keyword evidence="5 9" id="KW-0808">Transferase</keyword>
<dbReference type="Gene3D" id="1.10.10.10">
    <property type="entry name" value="Winged helix-like DNA-binding domain superfamily/Winged helix DNA-binding domain"/>
    <property type="match status" value="1"/>
</dbReference>
<dbReference type="InterPro" id="IPR023546">
    <property type="entry name" value="MGMT"/>
</dbReference>
<dbReference type="Gene3D" id="3.30.160.70">
    <property type="entry name" value="Methylated DNA-protein cysteine methyltransferase domain"/>
    <property type="match status" value="1"/>
</dbReference>
<comment type="catalytic activity">
    <reaction evidence="8 9">
        <text>a 6-O-methyl-2'-deoxyguanosine in DNA + L-cysteinyl-[protein] = S-methyl-L-cysteinyl-[protein] + a 2'-deoxyguanosine in DNA</text>
        <dbReference type="Rhea" id="RHEA:24000"/>
        <dbReference type="Rhea" id="RHEA-COMP:10131"/>
        <dbReference type="Rhea" id="RHEA-COMP:10132"/>
        <dbReference type="Rhea" id="RHEA-COMP:11367"/>
        <dbReference type="Rhea" id="RHEA-COMP:11368"/>
        <dbReference type="ChEBI" id="CHEBI:29950"/>
        <dbReference type="ChEBI" id="CHEBI:82612"/>
        <dbReference type="ChEBI" id="CHEBI:85445"/>
        <dbReference type="ChEBI" id="CHEBI:85448"/>
        <dbReference type="EC" id="2.1.1.63"/>
    </reaction>
</comment>
<keyword evidence="13" id="KW-1185">Reference proteome</keyword>
<dbReference type="InterPro" id="IPR036388">
    <property type="entry name" value="WH-like_DNA-bd_sf"/>
</dbReference>
<dbReference type="GO" id="GO:0005737">
    <property type="term" value="C:cytoplasm"/>
    <property type="evidence" value="ECO:0007669"/>
    <property type="project" value="UniProtKB-SubCell"/>
</dbReference>
<keyword evidence="4 9" id="KW-0489">Methyltransferase</keyword>
<protein>
    <recommendedName>
        <fullName evidence="9">Methylated-DNA--protein-cysteine methyltransferase</fullName>
        <ecNumber evidence="9">2.1.1.63</ecNumber>
    </recommendedName>
    <alternativeName>
        <fullName evidence="9">6-O-methylguanine-DNA methyltransferase</fullName>
        <shortName evidence="9">MGMT</shortName>
    </alternativeName>
    <alternativeName>
        <fullName evidence="9">O-6-methylguanine-DNA-alkyltransferase</fullName>
    </alternativeName>
</protein>
<evidence type="ECO:0000256" key="8">
    <source>
        <dbReference type="ARBA" id="ARBA00049348"/>
    </source>
</evidence>
<dbReference type="Pfam" id="PF02870">
    <property type="entry name" value="Methyltransf_1N"/>
    <property type="match status" value="1"/>
</dbReference>
<dbReference type="HAMAP" id="MF_00772">
    <property type="entry name" value="OGT"/>
    <property type="match status" value="1"/>
</dbReference>
<evidence type="ECO:0000313" key="13">
    <source>
        <dbReference type="Proteomes" id="UP000280960"/>
    </source>
</evidence>
<name>A0A3G2RA91_9FIRM</name>
<evidence type="ECO:0000256" key="1">
    <source>
        <dbReference type="ARBA" id="ARBA00001286"/>
    </source>
</evidence>
<dbReference type="GO" id="GO:0006307">
    <property type="term" value="P:DNA alkylation repair"/>
    <property type="evidence" value="ECO:0007669"/>
    <property type="project" value="UniProtKB-UniRule"/>
</dbReference>
<dbReference type="GO" id="GO:0003908">
    <property type="term" value="F:methylated-DNA-[protein]-cysteine S-methyltransferase activity"/>
    <property type="evidence" value="ECO:0007669"/>
    <property type="project" value="UniProtKB-UniRule"/>
</dbReference>
<dbReference type="EC" id="2.1.1.63" evidence="9"/>
<evidence type="ECO:0000256" key="5">
    <source>
        <dbReference type="ARBA" id="ARBA00022679"/>
    </source>
</evidence>
<evidence type="ECO:0000256" key="9">
    <source>
        <dbReference type="HAMAP-Rule" id="MF_00772"/>
    </source>
</evidence>
<dbReference type="CDD" id="cd06445">
    <property type="entry name" value="ATase"/>
    <property type="match status" value="1"/>
</dbReference>
<keyword evidence="7 9" id="KW-0234">DNA repair</keyword>
<dbReference type="InterPro" id="IPR014048">
    <property type="entry name" value="MethylDNA_cys_MeTrfase_DNA-bd"/>
</dbReference>
<dbReference type="InterPro" id="IPR008332">
    <property type="entry name" value="MethylG_MeTrfase_N"/>
</dbReference>
<dbReference type="InterPro" id="IPR001497">
    <property type="entry name" value="MethylDNA_cys_MeTrfase_AS"/>
</dbReference>
<proteinExistence type="inferred from homology"/>